<keyword evidence="3" id="KW-1185">Reference proteome</keyword>
<evidence type="ECO:0000313" key="2">
    <source>
        <dbReference type="EMBL" id="KAF7709754.1"/>
    </source>
</evidence>
<proteinExistence type="predicted"/>
<reference evidence="2" key="1">
    <citation type="submission" date="2020-08" db="EMBL/GenBank/DDBJ databases">
        <title>Chromosome-level assembly of Southern catfish (Silurus meridionalis) provides insights into visual adaptation to the nocturnal and benthic lifestyles.</title>
        <authorList>
            <person name="Zhang Y."/>
            <person name="Wang D."/>
            <person name="Peng Z."/>
        </authorList>
    </citation>
    <scope>NUCLEOTIDE SEQUENCE</scope>
    <source>
        <strain evidence="2">SWU-2019-XX</strain>
        <tissue evidence="2">Muscle</tissue>
    </source>
</reference>
<evidence type="ECO:0000256" key="1">
    <source>
        <dbReference type="SAM" id="MobiDB-lite"/>
    </source>
</evidence>
<gene>
    <name evidence="2" type="ORF">HF521_016604</name>
</gene>
<feature type="region of interest" description="Disordered" evidence="1">
    <location>
        <begin position="115"/>
        <end position="153"/>
    </location>
</feature>
<dbReference type="Proteomes" id="UP000606274">
    <property type="component" value="Unassembled WGS sequence"/>
</dbReference>
<accession>A0A8T0BRT8</accession>
<name>A0A8T0BRT8_SILME</name>
<comment type="caution">
    <text evidence="2">The sequence shown here is derived from an EMBL/GenBank/DDBJ whole genome shotgun (WGS) entry which is preliminary data.</text>
</comment>
<protein>
    <submittedName>
        <fullName evidence="2">Uncharacterized protein</fullName>
    </submittedName>
</protein>
<sequence>MADNANKLRIQSNTAPEKDVDISGGAMEDEMSRPAPVMTEGDDSVFYTEEEEIPQQILDSIWAPCPGEPIWPEKLNSVQMQNSGACSSGCSTGQMKASPEHECVAMQMEMKSKMENKVNNASSTDTDVHDVTAANSRIPHSEELSTPPAGPLRASTLTEAAQMKERDESSTYLHCEAKRLDSQELAV</sequence>
<dbReference type="EMBL" id="JABFDY010000003">
    <property type="protein sequence ID" value="KAF7709754.1"/>
    <property type="molecule type" value="Genomic_DNA"/>
</dbReference>
<dbReference type="AlphaFoldDB" id="A0A8T0BRT8"/>
<feature type="region of interest" description="Disordered" evidence="1">
    <location>
        <begin position="1"/>
        <end position="40"/>
    </location>
</feature>
<evidence type="ECO:0000313" key="3">
    <source>
        <dbReference type="Proteomes" id="UP000606274"/>
    </source>
</evidence>
<organism evidence="2 3">
    <name type="scientific">Silurus meridionalis</name>
    <name type="common">Southern catfish</name>
    <name type="synonym">Silurus soldatovi meridionalis</name>
    <dbReference type="NCBI Taxonomy" id="175797"/>
    <lineage>
        <taxon>Eukaryota</taxon>
        <taxon>Metazoa</taxon>
        <taxon>Chordata</taxon>
        <taxon>Craniata</taxon>
        <taxon>Vertebrata</taxon>
        <taxon>Euteleostomi</taxon>
        <taxon>Actinopterygii</taxon>
        <taxon>Neopterygii</taxon>
        <taxon>Teleostei</taxon>
        <taxon>Ostariophysi</taxon>
        <taxon>Siluriformes</taxon>
        <taxon>Siluridae</taxon>
        <taxon>Silurus</taxon>
    </lineage>
</organism>